<protein>
    <submittedName>
        <fullName evidence="1">GG13852</fullName>
    </submittedName>
</protein>
<dbReference type="Gene3D" id="3.40.630.30">
    <property type="match status" value="1"/>
</dbReference>
<dbReference type="PhylomeDB" id="B3P2T6"/>
<dbReference type="PANTHER" id="PTHR20905">
    <property type="entry name" value="N-ACETYLTRANSFERASE-RELATED"/>
    <property type="match status" value="1"/>
</dbReference>
<dbReference type="SUPFAM" id="SSF55729">
    <property type="entry name" value="Acyl-CoA N-acyltransferases (Nat)"/>
    <property type="match status" value="1"/>
</dbReference>
<dbReference type="InterPro" id="IPR016181">
    <property type="entry name" value="Acyl_CoA_acyltransferase"/>
</dbReference>
<dbReference type="OMA" id="AFQLFKH"/>
<accession>B3P2T6</accession>
<dbReference type="GO" id="GO:0008080">
    <property type="term" value="F:N-acetyltransferase activity"/>
    <property type="evidence" value="ECO:0007669"/>
    <property type="project" value="TreeGrafter"/>
</dbReference>
<proteinExistence type="predicted"/>
<name>B3P2T6_DROER</name>
<dbReference type="EMBL" id="CH954181">
    <property type="protein sequence ID" value="EDV48108.1"/>
    <property type="molecule type" value="Genomic_DNA"/>
</dbReference>
<dbReference type="PANTHER" id="PTHR20905:SF28">
    <property type="entry name" value="GH28833P-RELATED"/>
    <property type="match status" value="1"/>
</dbReference>
<organism evidence="1 2">
    <name type="scientific">Drosophila erecta</name>
    <name type="common">Fruit fly</name>
    <dbReference type="NCBI Taxonomy" id="7220"/>
    <lineage>
        <taxon>Eukaryota</taxon>
        <taxon>Metazoa</taxon>
        <taxon>Ecdysozoa</taxon>
        <taxon>Arthropoda</taxon>
        <taxon>Hexapoda</taxon>
        <taxon>Insecta</taxon>
        <taxon>Pterygota</taxon>
        <taxon>Neoptera</taxon>
        <taxon>Endopterygota</taxon>
        <taxon>Diptera</taxon>
        <taxon>Brachycera</taxon>
        <taxon>Muscomorpha</taxon>
        <taxon>Ephydroidea</taxon>
        <taxon>Drosophilidae</taxon>
        <taxon>Drosophila</taxon>
        <taxon>Sophophora</taxon>
    </lineage>
</organism>
<dbReference type="AlphaFoldDB" id="B3P2T6"/>
<dbReference type="HOGENOM" id="CLU_1241276_0_0_1"/>
<dbReference type="KEGG" id="der:6553009"/>
<keyword evidence="2" id="KW-1185">Reference proteome</keyword>
<evidence type="ECO:0000313" key="1">
    <source>
        <dbReference type="EMBL" id="EDV48108.1"/>
    </source>
</evidence>
<reference evidence="1 2" key="1">
    <citation type="journal article" date="2007" name="Nature">
        <title>Evolution of genes and genomes on the Drosophila phylogeny.</title>
        <authorList>
            <consortium name="Drosophila 12 Genomes Consortium"/>
            <person name="Clark A.G."/>
            <person name="Eisen M.B."/>
            <person name="Smith D.R."/>
            <person name="Bergman C.M."/>
            <person name="Oliver B."/>
            <person name="Markow T.A."/>
            <person name="Kaufman T.C."/>
            <person name="Kellis M."/>
            <person name="Gelbart W."/>
            <person name="Iyer V.N."/>
            <person name="Pollard D.A."/>
            <person name="Sackton T.B."/>
            <person name="Larracuente A.M."/>
            <person name="Singh N.D."/>
            <person name="Abad J.P."/>
            <person name="Abt D.N."/>
            <person name="Adryan B."/>
            <person name="Aguade M."/>
            <person name="Akashi H."/>
            <person name="Anderson W.W."/>
            <person name="Aquadro C.F."/>
            <person name="Ardell D.H."/>
            <person name="Arguello R."/>
            <person name="Artieri C.G."/>
            <person name="Barbash D.A."/>
            <person name="Barker D."/>
            <person name="Barsanti P."/>
            <person name="Batterham P."/>
            <person name="Batzoglou S."/>
            <person name="Begun D."/>
            <person name="Bhutkar A."/>
            <person name="Blanco E."/>
            <person name="Bosak S.A."/>
            <person name="Bradley R.K."/>
            <person name="Brand A.D."/>
            <person name="Brent M.R."/>
            <person name="Brooks A.N."/>
            <person name="Brown R.H."/>
            <person name="Butlin R.K."/>
            <person name="Caggese C."/>
            <person name="Calvi B.R."/>
            <person name="Bernardo de Carvalho A."/>
            <person name="Caspi A."/>
            <person name="Castrezana S."/>
            <person name="Celniker S.E."/>
            <person name="Chang J.L."/>
            <person name="Chapple C."/>
            <person name="Chatterji S."/>
            <person name="Chinwalla A."/>
            <person name="Civetta A."/>
            <person name="Clifton S.W."/>
            <person name="Comeron J.M."/>
            <person name="Costello J.C."/>
            <person name="Coyne J.A."/>
            <person name="Daub J."/>
            <person name="David R.G."/>
            <person name="Delcher A.L."/>
            <person name="Delehaunty K."/>
            <person name="Do C.B."/>
            <person name="Ebling H."/>
            <person name="Edwards K."/>
            <person name="Eickbush T."/>
            <person name="Evans J.D."/>
            <person name="Filipski A."/>
            <person name="Findeiss S."/>
            <person name="Freyhult E."/>
            <person name="Fulton L."/>
            <person name="Fulton R."/>
            <person name="Garcia A.C."/>
            <person name="Gardiner A."/>
            <person name="Garfield D.A."/>
            <person name="Garvin B.E."/>
            <person name="Gibson G."/>
            <person name="Gilbert D."/>
            <person name="Gnerre S."/>
            <person name="Godfrey J."/>
            <person name="Good R."/>
            <person name="Gotea V."/>
            <person name="Gravely B."/>
            <person name="Greenberg A.J."/>
            <person name="Griffiths-Jones S."/>
            <person name="Gross S."/>
            <person name="Guigo R."/>
            <person name="Gustafson E.A."/>
            <person name="Haerty W."/>
            <person name="Hahn M.W."/>
            <person name="Halligan D.L."/>
            <person name="Halpern A.L."/>
            <person name="Halter G.M."/>
            <person name="Han M.V."/>
            <person name="Heger A."/>
            <person name="Hillier L."/>
            <person name="Hinrichs A.S."/>
            <person name="Holmes I."/>
            <person name="Hoskins R.A."/>
            <person name="Hubisz M.J."/>
            <person name="Hultmark D."/>
            <person name="Huntley M.A."/>
            <person name="Jaffe D.B."/>
            <person name="Jagadeeshan S."/>
            <person name="Jeck W.R."/>
            <person name="Johnson J."/>
            <person name="Jones C.D."/>
            <person name="Jordan W.C."/>
            <person name="Karpen G.H."/>
            <person name="Kataoka E."/>
            <person name="Keightley P.D."/>
            <person name="Kheradpour P."/>
            <person name="Kirkness E.F."/>
            <person name="Koerich L.B."/>
            <person name="Kristiansen K."/>
            <person name="Kudrna D."/>
            <person name="Kulathinal R.J."/>
            <person name="Kumar S."/>
            <person name="Kwok R."/>
            <person name="Lander E."/>
            <person name="Langley C.H."/>
            <person name="Lapoint R."/>
            <person name="Lazzaro B.P."/>
            <person name="Lee S.J."/>
            <person name="Levesque L."/>
            <person name="Li R."/>
            <person name="Lin C.F."/>
            <person name="Lin M.F."/>
            <person name="Lindblad-Toh K."/>
            <person name="Llopart A."/>
            <person name="Long M."/>
            <person name="Low L."/>
            <person name="Lozovsky E."/>
            <person name="Lu J."/>
            <person name="Luo M."/>
            <person name="Machado C.A."/>
            <person name="Makalowski W."/>
            <person name="Marzo M."/>
            <person name="Matsuda M."/>
            <person name="Matzkin L."/>
            <person name="McAllister B."/>
            <person name="McBride C.S."/>
            <person name="McKernan B."/>
            <person name="McKernan K."/>
            <person name="Mendez-Lago M."/>
            <person name="Minx P."/>
            <person name="Mollenhauer M.U."/>
            <person name="Montooth K."/>
            <person name="Mount S.M."/>
            <person name="Mu X."/>
            <person name="Myers E."/>
            <person name="Negre B."/>
            <person name="Newfeld S."/>
            <person name="Nielsen R."/>
            <person name="Noor M.A."/>
            <person name="O'Grady P."/>
            <person name="Pachter L."/>
            <person name="Papaceit M."/>
            <person name="Parisi M.J."/>
            <person name="Parisi M."/>
            <person name="Parts L."/>
            <person name="Pedersen J.S."/>
            <person name="Pesole G."/>
            <person name="Phillippy A.M."/>
            <person name="Ponting C.P."/>
            <person name="Pop M."/>
            <person name="Porcelli D."/>
            <person name="Powell J.R."/>
            <person name="Prohaska S."/>
            <person name="Pruitt K."/>
            <person name="Puig M."/>
            <person name="Quesneville H."/>
            <person name="Ram K.R."/>
            <person name="Rand D."/>
            <person name="Rasmussen M.D."/>
            <person name="Reed L.K."/>
            <person name="Reenan R."/>
            <person name="Reily A."/>
            <person name="Remington K.A."/>
            <person name="Rieger T.T."/>
            <person name="Ritchie M.G."/>
            <person name="Robin C."/>
            <person name="Rogers Y.H."/>
            <person name="Rohde C."/>
            <person name="Rozas J."/>
            <person name="Rubenfield M.J."/>
            <person name="Ruiz A."/>
            <person name="Russo S."/>
            <person name="Salzberg S.L."/>
            <person name="Sanchez-Gracia A."/>
            <person name="Saranga D.J."/>
            <person name="Sato H."/>
            <person name="Schaeffer S.W."/>
            <person name="Schatz M.C."/>
            <person name="Schlenke T."/>
            <person name="Schwartz R."/>
            <person name="Segarra C."/>
            <person name="Singh R.S."/>
            <person name="Sirot L."/>
            <person name="Sirota M."/>
            <person name="Sisneros N.B."/>
            <person name="Smith C.D."/>
            <person name="Smith T.F."/>
            <person name="Spieth J."/>
            <person name="Stage D.E."/>
            <person name="Stark A."/>
            <person name="Stephan W."/>
            <person name="Strausberg R.L."/>
            <person name="Strempel S."/>
            <person name="Sturgill D."/>
            <person name="Sutton G."/>
            <person name="Sutton G.G."/>
            <person name="Tao W."/>
            <person name="Teichmann S."/>
            <person name="Tobari Y.N."/>
            <person name="Tomimura Y."/>
            <person name="Tsolas J.M."/>
            <person name="Valente V.L."/>
            <person name="Venter E."/>
            <person name="Venter J.C."/>
            <person name="Vicario S."/>
            <person name="Vieira F.G."/>
            <person name="Vilella A.J."/>
            <person name="Villasante A."/>
            <person name="Walenz B."/>
            <person name="Wang J."/>
            <person name="Wasserman M."/>
            <person name="Watts T."/>
            <person name="Wilson D."/>
            <person name="Wilson R.K."/>
            <person name="Wing R.A."/>
            <person name="Wolfner M.F."/>
            <person name="Wong A."/>
            <person name="Wong G.K."/>
            <person name="Wu C.I."/>
            <person name="Wu G."/>
            <person name="Yamamoto D."/>
            <person name="Yang H.P."/>
            <person name="Yang S.P."/>
            <person name="Yorke J.A."/>
            <person name="Yoshida K."/>
            <person name="Zdobnov E."/>
            <person name="Zhang P."/>
            <person name="Zhang Y."/>
            <person name="Zimin A.V."/>
            <person name="Baldwin J."/>
            <person name="Abdouelleil A."/>
            <person name="Abdulkadir J."/>
            <person name="Abebe A."/>
            <person name="Abera B."/>
            <person name="Abreu J."/>
            <person name="Acer S.C."/>
            <person name="Aftuck L."/>
            <person name="Alexander A."/>
            <person name="An P."/>
            <person name="Anderson E."/>
            <person name="Anderson S."/>
            <person name="Arachi H."/>
            <person name="Azer M."/>
            <person name="Bachantsang P."/>
            <person name="Barry A."/>
            <person name="Bayul T."/>
            <person name="Berlin A."/>
            <person name="Bessette D."/>
            <person name="Bloom T."/>
            <person name="Blye J."/>
            <person name="Boguslavskiy L."/>
            <person name="Bonnet C."/>
            <person name="Boukhgalter B."/>
            <person name="Bourzgui I."/>
            <person name="Brown A."/>
            <person name="Cahill P."/>
            <person name="Channer S."/>
            <person name="Cheshatsang Y."/>
            <person name="Chuda L."/>
            <person name="Citroen M."/>
            <person name="Collymore A."/>
            <person name="Cooke P."/>
            <person name="Costello M."/>
            <person name="D'Aco K."/>
            <person name="Daza R."/>
            <person name="De Haan G."/>
            <person name="DeGray S."/>
            <person name="DeMaso C."/>
            <person name="Dhargay N."/>
            <person name="Dooley K."/>
            <person name="Dooley E."/>
            <person name="Doricent M."/>
            <person name="Dorje P."/>
            <person name="Dorjee K."/>
            <person name="Dupes A."/>
            <person name="Elong R."/>
            <person name="Falk J."/>
            <person name="Farina A."/>
            <person name="Faro S."/>
            <person name="Ferguson D."/>
            <person name="Fisher S."/>
            <person name="Foley C.D."/>
            <person name="Franke A."/>
            <person name="Friedrich D."/>
            <person name="Gadbois L."/>
            <person name="Gearin G."/>
            <person name="Gearin C.R."/>
            <person name="Giannoukos G."/>
            <person name="Goode T."/>
            <person name="Graham J."/>
            <person name="Grandbois E."/>
            <person name="Grewal S."/>
            <person name="Gyaltsen K."/>
            <person name="Hafez N."/>
            <person name="Hagos B."/>
            <person name="Hall J."/>
            <person name="Henson C."/>
            <person name="Hollinger A."/>
            <person name="Honan T."/>
            <person name="Huard M.D."/>
            <person name="Hughes L."/>
            <person name="Hurhula B."/>
            <person name="Husby M.E."/>
            <person name="Kamat A."/>
            <person name="Kanga B."/>
            <person name="Kashin S."/>
            <person name="Khazanovich D."/>
            <person name="Kisner P."/>
            <person name="Lance K."/>
            <person name="Lara M."/>
            <person name="Lee W."/>
            <person name="Lennon N."/>
            <person name="Letendre F."/>
            <person name="LeVine R."/>
            <person name="Lipovsky A."/>
            <person name="Liu X."/>
            <person name="Liu J."/>
            <person name="Liu S."/>
            <person name="Lokyitsang T."/>
            <person name="Lokyitsang Y."/>
            <person name="Lubonja R."/>
            <person name="Lui A."/>
            <person name="MacDonald P."/>
            <person name="Magnisalis V."/>
            <person name="Maru K."/>
            <person name="Matthews C."/>
            <person name="McCusker W."/>
            <person name="McDonough S."/>
            <person name="Mehta T."/>
            <person name="Meldrim J."/>
            <person name="Meneus L."/>
            <person name="Mihai O."/>
            <person name="Mihalev A."/>
            <person name="Mihova T."/>
            <person name="Mittelman R."/>
            <person name="Mlenga V."/>
            <person name="Montmayeur A."/>
            <person name="Mulrain L."/>
            <person name="Navidi A."/>
            <person name="Naylor J."/>
            <person name="Negash T."/>
            <person name="Nguyen T."/>
            <person name="Nguyen N."/>
            <person name="Nicol R."/>
            <person name="Norbu C."/>
            <person name="Norbu N."/>
            <person name="Novod N."/>
            <person name="O'Neill B."/>
            <person name="Osman S."/>
            <person name="Markiewicz E."/>
            <person name="Oyono O.L."/>
            <person name="Patti C."/>
            <person name="Phunkhang P."/>
            <person name="Pierre F."/>
            <person name="Priest M."/>
            <person name="Raghuraman S."/>
            <person name="Rege F."/>
            <person name="Reyes R."/>
            <person name="Rise C."/>
            <person name="Rogov P."/>
            <person name="Ross K."/>
            <person name="Ryan E."/>
            <person name="Settipalli S."/>
            <person name="Shea T."/>
            <person name="Sherpa N."/>
            <person name="Shi L."/>
            <person name="Shih D."/>
            <person name="Sparrow T."/>
            <person name="Spaulding J."/>
            <person name="Stalker J."/>
            <person name="Stange-Thomann N."/>
            <person name="Stavropoulos S."/>
            <person name="Stone C."/>
            <person name="Strader C."/>
            <person name="Tesfaye S."/>
            <person name="Thomson T."/>
            <person name="Thoulutsang Y."/>
            <person name="Thoulutsang D."/>
            <person name="Topham K."/>
            <person name="Topping I."/>
            <person name="Tsamla T."/>
            <person name="Vassiliev H."/>
            <person name="Vo A."/>
            <person name="Wangchuk T."/>
            <person name="Wangdi T."/>
            <person name="Weiand M."/>
            <person name="Wilkinson J."/>
            <person name="Wilson A."/>
            <person name="Yadav S."/>
            <person name="Young G."/>
            <person name="Yu Q."/>
            <person name="Zembek L."/>
            <person name="Zhong D."/>
            <person name="Zimmer A."/>
            <person name="Zwirko Z."/>
            <person name="Jaffe D.B."/>
            <person name="Alvarez P."/>
            <person name="Brockman W."/>
            <person name="Butler J."/>
            <person name="Chin C."/>
            <person name="Gnerre S."/>
            <person name="Grabherr M."/>
            <person name="Kleber M."/>
            <person name="Mauceli E."/>
            <person name="MacCallum I."/>
        </authorList>
    </citation>
    <scope>NUCLEOTIDE SEQUENCE [LARGE SCALE GENOMIC DNA]</scope>
    <source>
        <strain evidence="1 2">TSC#14021-0224.01</strain>
    </source>
</reference>
<sequence>MKDCFGIFDGEFEVLRVTSQFYDEVEELLVNISVNHEFGCVITNLKDSPLAIAELSDRIRRIISQGISYAIRHVESGRIVAAIANTIFNTKRKSSYYDAGTQIKSPNMMKYIELWDAVDESFDVNKHCQVDSTVDVEYMGTLPEFRRRGLGQILCQQSMDFLRLMTHGKLPLEVLAQLPEEIQIERPQAVVAISTSQSSQIIGRQLGMETIHRWRFSELWSLSGAIAEFSGERALAYAELQVRLLD</sequence>
<dbReference type="OrthoDB" id="8191594at2759"/>
<dbReference type="GO" id="GO:0007618">
    <property type="term" value="P:mating"/>
    <property type="evidence" value="ECO:0007669"/>
    <property type="project" value="EnsemblMetazoa"/>
</dbReference>
<gene>
    <name evidence="1" type="primary">Dere\GG13852</name>
    <name evidence="1" type="ORF">Dere_GG13852</name>
</gene>
<evidence type="ECO:0000313" key="2">
    <source>
        <dbReference type="Proteomes" id="UP000008711"/>
    </source>
</evidence>
<reference evidence="1 2" key="2">
    <citation type="journal article" date="2008" name="Bioinformatics">
        <title>Assembly reconciliation.</title>
        <authorList>
            <person name="Zimin A.V."/>
            <person name="Smith D.R."/>
            <person name="Sutton G."/>
            <person name="Yorke J.A."/>
        </authorList>
    </citation>
    <scope>NUCLEOTIDE SEQUENCE [LARGE SCALE GENOMIC DNA]</scope>
    <source>
        <strain evidence="1 2">TSC#14021-0224.01</strain>
    </source>
</reference>
<dbReference type="Proteomes" id="UP000008711">
    <property type="component" value="Unassembled WGS sequence"/>
</dbReference>
<dbReference type="CDD" id="cd04301">
    <property type="entry name" value="NAT_SF"/>
    <property type="match status" value="1"/>
</dbReference>